<dbReference type="GO" id="GO:0005829">
    <property type="term" value="C:cytosol"/>
    <property type="evidence" value="ECO:0007669"/>
    <property type="project" value="TreeGrafter"/>
</dbReference>
<evidence type="ECO:0000256" key="2">
    <source>
        <dbReference type="RuleBase" id="RU364082"/>
    </source>
</evidence>
<evidence type="ECO:0000313" key="4">
    <source>
        <dbReference type="EMBL" id="MBD3327383.1"/>
    </source>
</evidence>
<dbReference type="GO" id="GO:0008831">
    <property type="term" value="F:dTDP-4-dehydrorhamnose reductase activity"/>
    <property type="evidence" value="ECO:0007669"/>
    <property type="project" value="UniProtKB-EC"/>
</dbReference>
<evidence type="ECO:0000313" key="5">
    <source>
        <dbReference type="Proteomes" id="UP000649604"/>
    </source>
</evidence>
<dbReference type="Proteomes" id="UP000649604">
    <property type="component" value="Unassembled WGS sequence"/>
</dbReference>
<dbReference type="PANTHER" id="PTHR10491">
    <property type="entry name" value="DTDP-4-DEHYDRORHAMNOSE REDUCTASE"/>
    <property type="match status" value="1"/>
</dbReference>
<protein>
    <recommendedName>
        <fullName evidence="2">dTDP-4-dehydrorhamnose reductase</fullName>
        <ecNumber evidence="2">1.1.1.133</ecNumber>
    </recommendedName>
</protein>
<comment type="similarity">
    <text evidence="1 2">Belongs to the dTDP-4-dehydrorhamnose reductase family.</text>
</comment>
<dbReference type="CDD" id="cd05254">
    <property type="entry name" value="dTDP_HR_like_SDR_e"/>
    <property type="match status" value="1"/>
</dbReference>
<dbReference type="EMBL" id="WJJP01000727">
    <property type="protein sequence ID" value="MBD3327383.1"/>
    <property type="molecule type" value="Genomic_DNA"/>
</dbReference>
<dbReference type="EC" id="1.1.1.133" evidence="2"/>
<evidence type="ECO:0000259" key="3">
    <source>
        <dbReference type="Pfam" id="PF04321"/>
    </source>
</evidence>
<dbReference type="InterPro" id="IPR005913">
    <property type="entry name" value="dTDP_dehydrorham_reduct"/>
</dbReference>
<dbReference type="InterPro" id="IPR036291">
    <property type="entry name" value="NAD(P)-bd_dom_sf"/>
</dbReference>
<keyword evidence="2" id="KW-0521">NADP</keyword>
<feature type="domain" description="RmlD-like substrate binding" evidence="3">
    <location>
        <begin position="1"/>
        <end position="282"/>
    </location>
</feature>
<dbReference type="SUPFAM" id="SSF51735">
    <property type="entry name" value="NAD(P)-binding Rossmann-fold domains"/>
    <property type="match status" value="1"/>
</dbReference>
<evidence type="ECO:0000256" key="1">
    <source>
        <dbReference type="ARBA" id="ARBA00010944"/>
    </source>
</evidence>
<comment type="caution">
    <text evidence="4">The sequence shown here is derived from an EMBL/GenBank/DDBJ whole genome shotgun (WGS) entry which is preliminary data.</text>
</comment>
<dbReference type="PANTHER" id="PTHR10491:SF4">
    <property type="entry name" value="METHIONINE ADENOSYLTRANSFERASE 2 SUBUNIT BETA"/>
    <property type="match status" value="1"/>
</dbReference>
<dbReference type="Gene3D" id="3.40.50.720">
    <property type="entry name" value="NAD(P)-binding Rossmann-like Domain"/>
    <property type="match status" value="1"/>
</dbReference>
<accession>A0A9D5K023</accession>
<proteinExistence type="inferred from homology"/>
<dbReference type="GO" id="GO:0019305">
    <property type="term" value="P:dTDP-rhamnose biosynthetic process"/>
    <property type="evidence" value="ECO:0007669"/>
    <property type="project" value="TreeGrafter"/>
</dbReference>
<sequence>MKVIVTGARGMVGTDLLHILDEQHIETLACDLPQCDILNADQFEEMVALFQPDTIIHTAAYTNVDQAESDREAARELNEIGTMHVATIAKTYQAKLVSLSTDYVFDGTQTRPYTEDDPPHPVGVYGETKRRGEEQIQRILGDQEYLIVRTAWLYGRHGKNFVETIRQLALQQRTLRVVDDQTGSPTYTRDLARGILALLQQNGSGIVHVTNSGVCTWYEFAKTILDYTGITDVTVQPISSADLQRPAPRPGFSVLDTSKFTALTGQTIRHWKHALHAYLQETMTHEA</sequence>
<organism evidence="4 5">
    <name type="scientific">candidate division KSB3 bacterium</name>
    <dbReference type="NCBI Taxonomy" id="2044937"/>
    <lineage>
        <taxon>Bacteria</taxon>
        <taxon>candidate division KSB3</taxon>
    </lineage>
</organism>
<keyword evidence="2 4" id="KW-0560">Oxidoreductase</keyword>
<name>A0A9D5K023_9BACT</name>
<gene>
    <name evidence="4" type="primary">rfbD</name>
    <name evidence="4" type="ORF">GF339_22545</name>
</gene>
<dbReference type="InterPro" id="IPR029903">
    <property type="entry name" value="RmlD-like-bd"/>
</dbReference>
<comment type="pathway">
    <text evidence="2">Carbohydrate biosynthesis; dTDP-L-rhamnose biosynthesis.</text>
</comment>
<comment type="function">
    <text evidence="2">Catalyzes the reduction of dTDP-6-deoxy-L-lyxo-4-hexulose to yield dTDP-L-rhamnose.</text>
</comment>
<dbReference type="NCBIfam" id="TIGR01214">
    <property type="entry name" value="rmlD"/>
    <property type="match status" value="1"/>
</dbReference>
<dbReference type="AlphaFoldDB" id="A0A9D5K023"/>
<dbReference type="Pfam" id="PF04321">
    <property type="entry name" value="RmlD_sub_bind"/>
    <property type="match status" value="1"/>
</dbReference>
<dbReference type="Gene3D" id="3.90.25.10">
    <property type="entry name" value="UDP-galactose 4-epimerase, domain 1"/>
    <property type="match status" value="1"/>
</dbReference>
<reference evidence="4" key="1">
    <citation type="submission" date="2019-11" db="EMBL/GenBank/DDBJ databases">
        <title>Microbial mats filling the niche in hypersaline microbial mats.</title>
        <authorList>
            <person name="Wong H.L."/>
            <person name="Macleod F.I."/>
            <person name="White R.A. III"/>
            <person name="Burns B.P."/>
        </authorList>
    </citation>
    <scope>NUCLEOTIDE SEQUENCE</scope>
    <source>
        <strain evidence="4">Rbin_158</strain>
    </source>
</reference>